<organism evidence="1 2">
    <name type="scientific">Sphingomonas oligophenolica</name>
    <dbReference type="NCBI Taxonomy" id="301154"/>
    <lineage>
        <taxon>Bacteria</taxon>
        <taxon>Pseudomonadati</taxon>
        <taxon>Pseudomonadota</taxon>
        <taxon>Alphaproteobacteria</taxon>
        <taxon>Sphingomonadales</taxon>
        <taxon>Sphingomonadaceae</taxon>
        <taxon>Sphingomonas</taxon>
    </lineage>
</organism>
<reference evidence="1 2" key="1">
    <citation type="submission" date="2024-05" db="EMBL/GenBank/DDBJ databases">
        <authorList>
            <person name="Liu Q."/>
            <person name="Xin Y.-H."/>
        </authorList>
    </citation>
    <scope>NUCLEOTIDE SEQUENCE [LARGE SCALE GENOMIC DNA]</scope>
    <source>
        <strain evidence="1 2">CGMCC 1.10181</strain>
    </source>
</reference>
<accession>A0ABU9YCB8</accession>
<dbReference type="EMBL" id="JBDIME010000048">
    <property type="protein sequence ID" value="MEN2793452.1"/>
    <property type="molecule type" value="Genomic_DNA"/>
</dbReference>
<sequence>MNHAPDLPHFGKQFEYHGPSGILTFRIDVQEYTHDGHVMLSGICVEGSETYETGHTKNCRGEFLSVFVTESDYMRLTNARIF</sequence>
<evidence type="ECO:0000313" key="1">
    <source>
        <dbReference type="EMBL" id="MEN2793452.1"/>
    </source>
</evidence>
<keyword evidence="2" id="KW-1185">Reference proteome</keyword>
<gene>
    <name evidence="1" type="ORF">ABC974_27785</name>
</gene>
<evidence type="ECO:0000313" key="2">
    <source>
        <dbReference type="Proteomes" id="UP001419910"/>
    </source>
</evidence>
<proteinExistence type="predicted"/>
<dbReference type="RefSeq" id="WP_343887566.1">
    <property type="nucleotide sequence ID" value="NZ_BAAAEH010000004.1"/>
</dbReference>
<dbReference type="Proteomes" id="UP001419910">
    <property type="component" value="Unassembled WGS sequence"/>
</dbReference>
<protein>
    <submittedName>
        <fullName evidence="1">Uncharacterized protein</fullName>
    </submittedName>
</protein>
<name>A0ABU9YCB8_9SPHN</name>
<comment type="caution">
    <text evidence="1">The sequence shown here is derived from an EMBL/GenBank/DDBJ whole genome shotgun (WGS) entry which is preliminary data.</text>
</comment>